<protein>
    <recommendedName>
        <fullName evidence="2">DUF4382 domain-containing protein</fullName>
    </recommendedName>
</protein>
<dbReference type="Pfam" id="PF14321">
    <property type="entry name" value="DUF4382"/>
    <property type="match status" value="1"/>
</dbReference>
<evidence type="ECO:0000256" key="1">
    <source>
        <dbReference type="SAM" id="Phobius"/>
    </source>
</evidence>
<dbReference type="OrthoDB" id="2111471at2"/>
<proteinExistence type="predicted"/>
<keyword evidence="1" id="KW-0812">Transmembrane</keyword>
<evidence type="ECO:0000313" key="4">
    <source>
        <dbReference type="Proteomes" id="UP000317593"/>
    </source>
</evidence>
<dbReference type="Proteomes" id="UP000317593">
    <property type="component" value="Unassembled WGS sequence"/>
</dbReference>
<gene>
    <name evidence="3" type="ORF">SAMN06265218_10127</name>
</gene>
<evidence type="ECO:0000259" key="2">
    <source>
        <dbReference type="Pfam" id="PF14321"/>
    </source>
</evidence>
<dbReference type="EMBL" id="FXTH01000001">
    <property type="protein sequence ID" value="SMO32121.1"/>
    <property type="molecule type" value="Genomic_DNA"/>
</dbReference>
<dbReference type="InterPro" id="IPR013784">
    <property type="entry name" value="Carb-bd-like_fold"/>
</dbReference>
<evidence type="ECO:0000313" key="3">
    <source>
        <dbReference type="EMBL" id="SMO32121.1"/>
    </source>
</evidence>
<dbReference type="SUPFAM" id="SSF49452">
    <property type="entry name" value="Starch-binding domain-like"/>
    <property type="match status" value="1"/>
</dbReference>
<keyword evidence="4" id="KW-1185">Reference proteome</keyword>
<accession>A0A521ABI6</accession>
<dbReference type="Gene3D" id="2.60.40.1120">
    <property type="entry name" value="Carboxypeptidase-like, regulatory domain"/>
    <property type="match status" value="1"/>
</dbReference>
<reference evidence="3 4" key="1">
    <citation type="submission" date="2017-05" db="EMBL/GenBank/DDBJ databases">
        <authorList>
            <person name="Varghese N."/>
            <person name="Submissions S."/>
        </authorList>
    </citation>
    <scope>NUCLEOTIDE SEQUENCE [LARGE SCALE GENOMIC DNA]</scope>
    <source>
        <strain evidence="3 4">DSM 21194</strain>
    </source>
</reference>
<sequence>MNKANIIQSTIYRVLQGVFVLGAVMLIAVSCNDVNFNGPEHGKGHMNVRLTDAPAEYEEVNVDVQGLRIHYTPFGDDTTDVDPERDGKWIDLPVDPMIINLLDLTNGVDTLLSSADLEPGYYRELRLILGSENTVMVDGELERLKVPSGQQSGYKIKFKTELEAGEELDVMIDFDAGRSVHKAGRSGKYILKPVLKAFVEEGEEATVGSISGTVEAEMDASAWVYAVMGNDTTGTQIDAEGGFMLRGLEEGMYDVVVEPAGDEYSATTVTGVSVESGVETTVDPIELGDDD</sequence>
<feature type="transmembrane region" description="Helical" evidence="1">
    <location>
        <begin position="12"/>
        <end position="29"/>
    </location>
</feature>
<dbReference type="InterPro" id="IPR025491">
    <property type="entry name" value="DUF4382"/>
</dbReference>
<organism evidence="3 4">
    <name type="scientific">Fodinibius sediminis</name>
    <dbReference type="NCBI Taxonomy" id="1214077"/>
    <lineage>
        <taxon>Bacteria</taxon>
        <taxon>Pseudomonadati</taxon>
        <taxon>Balneolota</taxon>
        <taxon>Balneolia</taxon>
        <taxon>Balneolales</taxon>
        <taxon>Balneolaceae</taxon>
        <taxon>Fodinibius</taxon>
    </lineage>
</organism>
<keyword evidence="1" id="KW-0472">Membrane</keyword>
<dbReference type="GO" id="GO:0030246">
    <property type="term" value="F:carbohydrate binding"/>
    <property type="evidence" value="ECO:0007669"/>
    <property type="project" value="InterPro"/>
</dbReference>
<dbReference type="PROSITE" id="PS51257">
    <property type="entry name" value="PROKAR_LIPOPROTEIN"/>
    <property type="match status" value="1"/>
</dbReference>
<feature type="domain" description="DUF4382" evidence="2">
    <location>
        <begin position="43"/>
        <end position="193"/>
    </location>
</feature>
<keyword evidence="1" id="KW-1133">Transmembrane helix</keyword>
<dbReference type="AlphaFoldDB" id="A0A521ABI6"/>
<name>A0A521ABI6_9BACT</name>